<accession>A0A4P7N4D1</accession>
<name>A0A4P7N4D1_PYROR</name>
<dbReference type="EMBL" id="CP034205">
    <property type="protein sequence ID" value="QBZ57233.1"/>
    <property type="molecule type" value="Genomic_DNA"/>
</dbReference>
<sequence>MVRSGKPRLTRSLEGQQSQSLLELIVPEYCRWQK</sequence>
<dbReference type="AlphaFoldDB" id="A0A4P7N4D1"/>
<evidence type="ECO:0000313" key="1">
    <source>
        <dbReference type="EMBL" id="QBZ57233.1"/>
    </source>
</evidence>
<dbReference type="Proteomes" id="UP000294847">
    <property type="component" value="Chromosome 2"/>
</dbReference>
<gene>
    <name evidence="1" type="ORF">PoMZ_02157</name>
</gene>
<organism evidence="1 2">
    <name type="scientific">Pyricularia oryzae</name>
    <name type="common">Rice blast fungus</name>
    <name type="synonym">Magnaporthe oryzae</name>
    <dbReference type="NCBI Taxonomy" id="318829"/>
    <lineage>
        <taxon>Eukaryota</taxon>
        <taxon>Fungi</taxon>
        <taxon>Dikarya</taxon>
        <taxon>Ascomycota</taxon>
        <taxon>Pezizomycotina</taxon>
        <taxon>Sordariomycetes</taxon>
        <taxon>Sordariomycetidae</taxon>
        <taxon>Magnaporthales</taxon>
        <taxon>Pyriculariaceae</taxon>
        <taxon>Pyricularia</taxon>
    </lineage>
</organism>
<protein>
    <submittedName>
        <fullName evidence="1">Uncharacterized protein</fullName>
    </submittedName>
</protein>
<reference evidence="1 2" key="1">
    <citation type="journal article" date="2019" name="Mol. Biol. Evol.">
        <title>Blast fungal genomes show frequent chromosomal changes, gene gains and losses, and effector gene turnover.</title>
        <authorList>
            <person name="Gomez Luciano L.B."/>
            <person name="Jason Tsai I."/>
            <person name="Chuma I."/>
            <person name="Tosa Y."/>
            <person name="Chen Y.H."/>
            <person name="Li J.Y."/>
            <person name="Li M.Y."/>
            <person name="Jade Lu M.Y."/>
            <person name="Nakayashiki H."/>
            <person name="Li W.H."/>
        </authorList>
    </citation>
    <scope>NUCLEOTIDE SEQUENCE [LARGE SCALE GENOMIC DNA]</scope>
    <source>
        <strain evidence="1">MZ5-1-6</strain>
    </source>
</reference>
<evidence type="ECO:0000313" key="2">
    <source>
        <dbReference type="Proteomes" id="UP000294847"/>
    </source>
</evidence>
<proteinExistence type="predicted"/>